<sequence length="659" mass="73994">MTTVKVQAGQSILEGYVKNPATGLTELIWNAFDEDAHLVTVTCEYNDLHGIEEIAVTDDGNGMNRERAELAFSRVGDSWKLMPGTRSDSGERVVHGRHGRGRYTAFALGNLVRWVSTAERVEGGLGVVQVTGNRSSLDTFDIMASDADSEVTDTGTVVTIYQLTPGAVSSFDTADELRHAILTEFALHLERFKNFHIRFLGEDIDAASVEEHREVITLTDPEGWEGDATLTVIEWKLQNVRRCIFLCDADGRILDEVEARIQAPGSEFTAYLTWDGFVSSDPVGLEDDTDTPRGRLIAAAREALRDHLSERQRLREAAAIQRWRDEGVWPYKTEPKSPIEVATRDTFNVVALAASRTLDESKSGQSKALALRLLKETFETDPEALLPILSDLARLPKARIDELSQLLERTSLTQLIQTGRAIGSRMDFLSGLNTILFDRQIKRRLLERRQLHRILAHETWIFGEEWSLTGDDERLTKVLTKFLSKLGTDVELAGHKEVRLEDGSDAIPDLVLGRRLQTNADSFEQLVVELKRPKHKLDDGDVSQLRAYASAIVNDEAFAQPNVKWDFWLVGNETTRTVDEQRQQPHLPFGVVTDTGTYRIVVKKWSELISAAEHRLKFVQNSLEYETSHDAGLAYLREKYSQFLPVEATEHGGEEVQSA</sequence>
<evidence type="ECO:0000313" key="1">
    <source>
        <dbReference type="EMBL" id="MBS9532387.1"/>
    </source>
</evidence>
<name>A0ABS5RDM5_9MYCO</name>
<organism evidence="1 2">
    <name type="scientific">Mycolicibacter acidiphilus</name>
    <dbReference type="NCBI Taxonomy" id="2835306"/>
    <lineage>
        <taxon>Bacteria</taxon>
        <taxon>Bacillati</taxon>
        <taxon>Actinomycetota</taxon>
        <taxon>Actinomycetes</taxon>
        <taxon>Mycobacteriales</taxon>
        <taxon>Mycobacteriaceae</taxon>
        <taxon>Mycolicibacter</taxon>
    </lineage>
</organism>
<evidence type="ECO:0000313" key="2">
    <source>
        <dbReference type="Proteomes" id="UP001519535"/>
    </source>
</evidence>
<protein>
    <submittedName>
        <fullName evidence="1">ATP-binding protein</fullName>
    </submittedName>
</protein>
<accession>A0ABS5RDM5</accession>
<dbReference type="SUPFAM" id="SSF55874">
    <property type="entry name" value="ATPase domain of HSP90 chaperone/DNA topoisomerase II/histidine kinase"/>
    <property type="match status" value="1"/>
</dbReference>
<dbReference type="GO" id="GO:0005524">
    <property type="term" value="F:ATP binding"/>
    <property type="evidence" value="ECO:0007669"/>
    <property type="project" value="UniProtKB-KW"/>
</dbReference>
<proteinExistence type="predicted"/>
<comment type="caution">
    <text evidence="1">The sequence shown here is derived from an EMBL/GenBank/DDBJ whole genome shotgun (WGS) entry which is preliminary data.</text>
</comment>
<dbReference type="Proteomes" id="UP001519535">
    <property type="component" value="Unassembled WGS sequence"/>
</dbReference>
<reference evidence="1 2" key="1">
    <citation type="submission" date="2021-05" db="EMBL/GenBank/DDBJ databases">
        <title>Mycobacterium acidophilum sp. nov., an extremely acid-tolerant member of the genus Mycobacterium.</title>
        <authorList>
            <person name="Xia J."/>
        </authorList>
    </citation>
    <scope>NUCLEOTIDE SEQUENCE [LARGE SCALE GENOMIC DNA]</scope>
    <source>
        <strain evidence="1 2">M1</strain>
    </source>
</reference>
<keyword evidence="1" id="KW-0067">ATP-binding</keyword>
<gene>
    <name evidence="1" type="ORF">KIH27_02150</name>
</gene>
<keyword evidence="2" id="KW-1185">Reference proteome</keyword>
<dbReference type="EMBL" id="JAHCLR010000003">
    <property type="protein sequence ID" value="MBS9532387.1"/>
    <property type="molecule type" value="Genomic_DNA"/>
</dbReference>
<dbReference type="Gene3D" id="3.30.565.10">
    <property type="entry name" value="Histidine kinase-like ATPase, C-terminal domain"/>
    <property type="match status" value="1"/>
</dbReference>
<dbReference type="Pfam" id="PF13589">
    <property type="entry name" value="HATPase_c_3"/>
    <property type="match status" value="1"/>
</dbReference>
<keyword evidence="1" id="KW-0547">Nucleotide-binding</keyword>
<dbReference type="RefSeq" id="WP_214091275.1">
    <property type="nucleotide sequence ID" value="NZ_JAHCLR010000003.1"/>
</dbReference>
<dbReference type="InterPro" id="IPR036890">
    <property type="entry name" value="HATPase_C_sf"/>
</dbReference>